<dbReference type="EMBL" id="FOOX01000029">
    <property type="protein sequence ID" value="SFH37589.1"/>
    <property type="molecule type" value="Genomic_DNA"/>
</dbReference>
<feature type="short sequence motif" description="Gly-cisPro motif, important for rejection of L-amino acids" evidence="4">
    <location>
        <begin position="137"/>
        <end position="138"/>
    </location>
</feature>
<gene>
    <name evidence="4" type="primary">dtd</name>
    <name evidence="5" type="ORF">SAMN05660649_04956</name>
</gene>
<dbReference type="EC" id="3.1.1.-" evidence="4"/>
<dbReference type="InterPro" id="IPR023509">
    <property type="entry name" value="DTD-like_sf"/>
</dbReference>
<dbReference type="GO" id="GO:0019478">
    <property type="term" value="P:D-amino acid catabolic process"/>
    <property type="evidence" value="ECO:0007669"/>
    <property type="project" value="UniProtKB-UniRule"/>
</dbReference>
<dbReference type="GO" id="GO:0043908">
    <property type="term" value="F:Ser(Gly)-tRNA(Ala) hydrolase activity"/>
    <property type="evidence" value="ECO:0007669"/>
    <property type="project" value="UniProtKB-UniRule"/>
</dbReference>
<comment type="subcellular location">
    <subcellularLocation>
        <location evidence="4">Cytoplasm</location>
    </subcellularLocation>
</comment>
<dbReference type="InterPro" id="IPR003732">
    <property type="entry name" value="Daa-tRNA_deacyls_DTD"/>
</dbReference>
<dbReference type="EC" id="3.1.1.96" evidence="4"/>
<dbReference type="GO" id="GO:0005737">
    <property type="term" value="C:cytoplasm"/>
    <property type="evidence" value="ECO:0007669"/>
    <property type="project" value="UniProtKB-SubCell"/>
</dbReference>
<comment type="function">
    <text evidence="4">An aminoacyl-tRNA editing enzyme that deacylates mischarged D-aminoacyl-tRNAs. Also deacylates mischarged glycyl-tRNA(Ala), protecting cells against glycine mischarging by AlaRS. Acts via tRNA-based rather than protein-based catalysis; rejects L-amino acids rather than detecting D-amino acids in the active site. By recycling D-aminoacyl-tRNA to D-amino acids and free tRNA molecules, this enzyme counteracts the toxicity associated with the formation of D-aminoacyl-tRNA entities in vivo and helps enforce protein L-homochirality.</text>
</comment>
<organism evidence="5 6">
    <name type="scientific">Desulfotruncus arcticus DSM 17038</name>
    <dbReference type="NCBI Taxonomy" id="1121424"/>
    <lineage>
        <taxon>Bacteria</taxon>
        <taxon>Bacillati</taxon>
        <taxon>Bacillota</taxon>
        <taxon>Clostridia</taxon>
        <taxon>Eubacteriales</taxon>
        <taxon>Desulfallaceae</taxon>
        <taxon>Desulfotruncus</taxon>
    </lineage>
</organism>
<evidence type="ECO:0000313" key="6">
    <source>
        <dbReference type="Proteomes" id="UP000199337"/>
    </source>
</evidence>
<dbReference type="AlphaFoldDB" id="A0A1I2ZJC6"/>
<dbReference type="GO" id="GO:0000049">
    <property type="term" value="F:tRNA binding"/>
    <property type="evidence" value="ECO:0007669"/>
    <property type="project" value="UniProtKB-UniRule"/>
</dbReference>
<reference evidence="6" key="1">
    <citation type="submission" date="2016-10" db="EMBL/GenBank/DDBJ databases">
        <authorList>
            <person name="Varghese N."/>
            <person name="Submissions S."/>
        </authorList>
    </citation>
    <scope>NUCLEOTIDE SEQUENCE [LARGE SCALE GENOMIC DNA]</scope>
    <source>
        <strain evidence="6">DSM 17038</strain>
    </source>
</reference>
<dbReference type="GO" id="GO:0106026">
    <property type="term" value="F:Gly-tRNA(Ala) deacylase activity"/>
    <property type="evidence" value="ECO:0007669"/>
    <property type="project" value="UniProtKB-UniRule"/>
</dbReference>
<sequence length="149" mass="16643">MRAVVQRVAGAAVSAPGRERRAIGQGLMVLLGVGREDNREDVRYLADKTVNLRVFEDETGKMNMSVKDIGGELLVVSQFTLYGDCRKGRRPGFSDAALPDRARELYLEFIKEIELTGLRITAGYFQEHMLVEIMNDGPVTLLLESKKRA</sequence>
<keyword evidence="2 4" id="KW-0820">tRNA-binding</keyword>
<keyword evidence="6" id="KW-1185">Reference proteome</keyword>
<evidence type="ECO:0000256" key="1">
    <source>
        <dbReference type="ARBA" id="ARBA00009673"/>
    </source>
</evidence>
<evidence type="ECO:0000256" key="3">
    <source>
        <dbReference type="ARBA" id="ARBA00022801"/>
    </source>
</evidence>
<evidence type="ECO:0000256" key="4">
    <source>
        <dbReference type="HAMAP-Rule" id="MF_00518"/>
    </source>
</evidence>
<dbReference type="HAMAP" id="MF_00518">
    <property type="entry name" value="Deacylase_Dtd"/>
    <property type="match status" value="1"/>
</dbReference>
<keyword evidence="4" id="KW-0963">Cytoplasm</keyword>
<dbReference type="OrthoDB" id="9801395at2"/>
<dbReference type="Pfam" id="PF02580">
    <property type="entry name" value="Tyr_Deacylase"/>
    <property type="match status" value="1"/>
</dbReference>
<comment type="catalytic activity">
    <reaction evidence="4">
        <text>glycyl-tRNA(Ala) + H2O = tRNA(Ala) + glycine + H(+)</text>
        <dbReference type="Rhea" id="RHEA:53744"/>
        <dbReference type="Rhea" id="RHEA-COMP:9657"/>
        <dbReference type="Rhea" id="RHEA-COMP:13640"/>
        <dbReference type="ChEBI" id="CHEBI:15377"/>
        <dbReference type="ChEBI" id="CHEBI:15378"/>
        <dbReference type="ChEBI" id="CHEBI:57305"/>
        <dbReference type="ChEBI" id="CHEBI:78442"/>
        <dbReference type="ChEBI" id="CHEBI:78522"/>
    </reaction>
</comment>
<keyword evidence="4" id="KW-0694">RNA-binding</keyword>
<dbReference type="PANTHER" id="PTHR10472:SF5">
    <property type="entry name" value="D-AMINOACYL-TRNA DEACYLASE 1"/>
    <property type="match status" value="1"/>
</dbReference>
<dbReference type="SUPFAM" id="SSF69500">
    <property type="entry name" value="DTD-like"/>
    <property type="match status" value="1"/>
</dbReference>
<protein>
    <recommendedName>
        <fullName evidence="4">D-aminoacyl-tRNA deacylase</fullName>
        <shortName evidence="4">DTD</shortName>
        <ecNumber evidence="4">3.1.1.96</ecNumber>
    </recommendedName>
    <alternativeName>
        <fullName evidence="4">Gly-tRNA(Ala) deacylase</fullName>
        <ecNumber evidence="4">3.1.1.-</ecNumber>
    </alternativeName>
</protein>
<comment type="domain">
    <text evidence="4">A Gly-cisPro motif from one monomer fits into the active site of the other monomer to allow specific chiral rejection of L-amino acids.</text>
</comment>
<dbReference type="NCBIfam" id="TIGR00256">
    <property type="entry name" value="D-aminoacyl-tRNA deacylase"/>
    <property type="match status" value="1"/>
</dbReference>
<accession>A0A1I2ZJC6</accession>
<name>A0A1I2ZJC6_9FIRM</name>
<dbReference type="STRING" id="341036.SAMN05660649_04956"/>
<dbReference type="FunFam" id="3.50.80.10:FF:000001">
    <property type="entry name" value="D-aminoacyl-tRNA deacylase"/>
    <property type="match status" value="1"/>
</dbReference>
<evidence type="ECO:0000313" key="5">
    <source>
        <dbReference type="EMBL" id="SFH37589.1"/>
    </source>
</evidence>
<dbReference type="Gene3D" id="3.50.80.10">
    <property type="entry name" value="D-tyrosyl-tRNA(Tyr) deacylase"/>
    <property type="match status" value="1"/>
</dbReference>
<dbReference type="GO" id="GO:0051500">
    <property type="term" value="F:D-tyrosyl-tRNA(Tyr) deacylase activity"/>
    <property type="evidence" value="ECO:0007669"/>
    <property type="project" value="TreeGrafter"/>
</dbReference>
<comment type="subunit">
    <text evidence="4">Homodimer.</text>
</comment>
<proteinExistence type="inferred from homology"/>
<comment type="similarity">
    <text evidence="1 4">Belongs to the DTD family.</text>
</comment>
<comment type="catalytic activity">
    <reaction evidence="4">
        <text>a D-aminoacyl-tRNA + H2O = a tRNA + a D-alpha-amino acid + H(+)</text>
        <dbReference type="Rhea" id="RHEA:13953"/>
        <dbReference type="Rhea" id="RHEA-COMP:10123"/>
        <dbReference type="Rhea" id="RHEA-COMP:10124"/>
        <dbReference type="ChEBI" id="CHEBI:15377"/>
        <dbReference type="ChEBI" id="CHEBI:15378"/>
        <dbReference type="ChEBI" id="CHEBI:59871"/>
        <dbReference type="ChEBI" id="CHEBI:78442"/>
        <dbReference type="ChEBI" id="CHEBI:79333"/>
        <dbReference type="EC" id="3.1.1.96"/>
    </reaction>
</comment>
<dbReference type="PANTHER" id="PTHR10472">
    <property type="entry name" value="D-TYROSYL-TRNA TYR DEACYLASE"/>
    <property type="match status" value="1"/>
</dbReference>
<dbReference type="Proteomes" id="UP000199337">
    <property type="component" value="Unassembled WGS sequence"/>
</dbReference>
<dbReference type="RefSeq" id="WP_092475853.1">
    <property type="nucleotide sequence ID" value="NZ_FOOX01000029.1"/>
</dbReference>
<evidence type="ECO:0000256" key="2">
    <source>
        <dbReference type="ARBA" id="ARBA00022555"/>
    </source>
</evidence>
<keyword evidence="3 4" id="KW-0378">Hydrolase</keyword>